<keyword evidence="7" id="KW-1185">Reference proteome</keyword>
<dbReference type="EMBL" id="WHJE01000013">
    <property type="protein sequence ID" value="KAE8765234.1"/>
    <property type="molecule type" value="Genomic_DNA"/>
</dbReference>
<evidence type="ECO:0000256" key="5">
    <source>
        <dbReference type="ARBA" id="ARBA00023172"/>
    </source>
</evidence>
<dbReference type="AlphaFoldDB" id="A0A7J5USU3"/>
<name>A0A7J5USU3_9MICO</name>
<comment type="similarity">
    <text evidence="2">Belongs to the transposase mutator family.</text>
</comment>
<dbReference type="OrthoDB" id="9793302at2"/>
<accession>A0A7J5USU3</accession>
<dbReference type="GO" id="GO:0006313">
    <property type="term" value="P:DNA transposition"/>
    <property type="evidence" value="ECO:0007669"/>
    <property type="project" value="InterPro"/>
</dbReference>
<keyword evidence="5" id="KW-0233">DNA recombination</keyword>
<evidence type="ECO:0000256" key="2">
    <source>
        <dbReference type="ARBA" id="ARBA00010961"/>
    </source>
</evidence>
<reference evidence="6 7" key="1">
    <citation type="submission" date="2019-10" db="EMBL/GenBank/DDBJ databases">
        <title>Georgenia wutianyii sp. nov. and Georgenia yuyongxinii sp. nov. isolated from plateau pika (Ochotona curzoniae) in the Qinghai-Tibet plateau of China.</title>
        <authorList>
            <person name="Tian Z."/>
        </authorList>
    </citation>
    <scope>NUCLEOTIDE SEQUENCE [LARGE SCALE GENOMIC DNA]</scope>
    <source>
        <strain evidence="6 7">DSM 21501</strain>
    </source>
</reference>
<evidence type="ECO:0008006" key="8">
    <source>
        <dbReference type="Google" id="ProtNLM"/>
    </source>
</evidence>
<evidence type="ECO:0000313" key="6">
    <source>
        <dbReference type="EMBL" id="KAE8765234.1"/>
    </source>
</evidence>
<comment type="caution">
    <text evidence="6">The sequence shown here is derived from an EMBL/GenBank/DDBJ whole genome shotgun (WGS) entry which is preliminary data.</text>
</comment>
<proteinExistence type="inferred from homology"/>
<gene>
    <name evidence="6" type="ORF">GB883_04695</name>
</gene>
<organism evidence="6 7">
    <name type="scientific">Georgenia thermotolerans</name>
    <dbReference type="NCBI Taxonomy" id="527326"/>
    <lineage>
        <taxon>Bacteria</taxon>
        <taxon>Bacillati</taxon>
        <taxon>Actinomycetota</taxon>
        <taxon>Actinomycetes</taxon>
        <taxon>Micrococcales</taxon>
        <taxon>Bogoriellaceae</taxon>
        <taxon>Georgenia</taxon>
    </lineage>
</organism>
<evidence type="ECO:0000256" key="3">
    <source>
        <dbReference type="ARBA" id="ARBA00022578"/>
    </source>
</evidence>
<evidence type="ECO:0000256" key="1">
    <source>
        <dbReference type="ARBA" id="ARBA00002190"/>
    </source>
</evidence>
<comment type="function">
    <text evidence="1">Required for the transposition of the insertion element.</text>
</comment>
<keyword evidence="4" id="KW-0238">DNA-binding</keyword>
<dbReference type="GO" id="GO:0004803">
    <property type="term" value="F:transposase activity"/>
    <property type="evidence" value="ECO:0007669"/>
    <property type="project" value="InterPro"/>
</dbReference>
<evidence type="ECO:0000256" key="4">
    <source>
        <dbReference type="ARBA" id="ARBA00023125"/>
    </source>
</evidence>
<dbReference type="GO" id="GO:0003677">
    <property type="term" value="F:DNA binding"/>
    <property type="evidence" value="ECO:0007669"/>
    <property type="project" value="UniProtKB-KW"/>
</dbReference>
<keyword evidence="3" id="KW-0815">Transposition</keyword>
<dbReference type="Proteomes" id="UP000451860">
    <property type="component" value="Unassembled WGS sequence"/>
</dbReference>
<dbReference type="InterPro" id="IPR001207">
    <property type="entry name" value="Transposase_mutator"/>
</dbReference>
<dbReference type="Pfam" id="PF00872">
    <property type="entry name" value="Transposase_mut"/>
    <property type="match status" value="1"/>
</dbReference>
<sequence>MAVRPLDPVWQVIFLDALVVKVNDGAPVVNRAPHIAVGIDT</sequence>
<protein>
    <recommendedName>
        <fullName evidence="8">Transposase</fullName>
    </recommendedName>
</protein>
<evidence type="ECO:0000313" key="7">
    <source>
        <dbReference type="Proteomes" id="UP000451860"/>
    </source>
</evidence>